<feature type="transmembrane region" description="Helical" evidence="2">
    <location>
        <begin position="53"/>
        <end position="73"/>
    </location>
</feature>
<dbReference type="PANTHER" id="PTHR11328">
    <property type="entry name" value="MAJOR FACILITATOR SUPERFAMILY DOMAIN-CONTAINING PROTEIN"/>
    <property type="match status" value="1"/>
</dbReference>
<keyword evidence="2" id="KW-0812">Transmembrane</keyword>
<feature type="transmembrane region" description="Helical" evidence="2">
    <location>
        <begin position="307"/>
        <end position="327"/>
    </location>
</feature>
<feature type="transmembrane region" description="Helical" evidence="2">
    <location>
        <begin position="21"/>
        <end position="47"/>
    </location>
</feature>
<dbReference type="InterPro" id="IPR039672">
    <property type="entry name" value="MFS_2"/>
</dbReference>
<organism evidence="3 4">
    <name type="scientific">Candidatus Fimimonas gallinarum</name>
    <dbReference type="NCBI Taxonomy" id="2840821"/>
    <lineage>
        <taxon>Bacteria</taxon>
        <taxon>Pseudomonadati</taxon>
        <taxon>Myxococcota</taxon>
        <taxon>Myxococcia</taxon>
        <taxon>Myxococcales</taxon>
        <taxon>Cystobacterineae</taxon>
        <taxon>Myxococcaceae</taxon>
        <taxon>Myxococcaceae incertae sedis</taxon>
        <taxon>Candidatus Fimimonas</taxon>
    </lineage>
</organism>
<reference evidence="3" key="1">
    <citation type="submission" date="2020-10" db="EMBL/GenBank/DDBJ databases">
        <authorList>
            <person name="Gilroy R."/>
        </authorList>
    </citation>
    <scope>NUCLEOTIDE SEQUENCE</scope>
    <source>
        <strain evidence="3">CHK121-14286</strain>
    </source>
</reference>
<gene>
    <name evidence="3" type="ORF">IAC95_01810</name>
</gene>
<feature type="transmembrane region" description="Helical" evidence="2">
    <location>
        <begin position="94"/>
        <end position="113"/>
    </location>
</feature>
<feature type="transmembrane region" description="Helical" evidence="2">
    <location>
        <begin position="333"/>
        <end position="353"/>
    </location>
</feature>
<dbReference type="AlphaFoldDB" id="A0A9D1E3V5"/>
<evidence type="ECO:0000313" key="3">
    <source>
        <dbReference type="EMBL" id="HIR65609.1"/>
    </source>
</evidence>
<dbReference type="PANTHER" id="PTHR11328:SF24">
    <property type="entry name" value="MAJOR FACILITATOR SUPERFAMILY (MFS) PROFILE DOMAIN-CONTAINING PROTEIN"/>
    <property type="match status" value="1"/>
</dbReference>
<keyword evidence="2" id="KW-1133">Transmembrane helix</keyword>
<feature type="transmembrane region" description="Helical" evidence="2">
    <location>
        <begin position="276"/>
        <end position="295"/>
    </location>
</feature>
<keyword evidence="2" id="KW-0472">Membrane</keyword>
<comment type="similarity">
    <text evidence="1">Belongs to the sodium:galactoside symporter (TC 2.A.2) family.</text>
</comment>
<reference evidence="3" key="2">
    <citation type="journal article" date="2021" name="PeerJ">
        <title>Extensive microbial diversity within the chicken gut microbiome revealed by metagenomics and culture.</title>
        <authorList>
            <person name="Gilroy R."/>
            <person name="Ravi A."/>
            <person name="Getino M."/>
            <person name="Pursley I."/>
            <person name="Horton D.L."/>
            <person name="Alikhan N.F."/>
            <person name="Baker D."/>
            <person name="Gharbi K."/>
            <person name="Hall N."/>
            <person name="Watson M."/>
            <person name="Adriaenssens E.M."/>
            <person name="Foster-Nyarko E."/>
            <person name="Jarju S."/>
            <person name="Secka A."/>
            <person name="Antonio M."/>
            <person name="Oren A."/>
            <person name="Chaudhuri R.R."/>
            <person name="La Ragione R."/>
            <person name="Hildebrand F."/>
            <person name="Pallen M.J."/>
        </authorList>
    </citation>
    <scope>NUCLEOTIDE SEQUENCE</scope>
    <source>
        <strain evidence="3">CHK121-14286</strain>
    </source>
</reference>
<comment type="caution">
    <text evidence="3">The sequence shown here is derived from an EMBL/GenBank/DDBJ whole genome shotgun (WGS) entry which is preliminary data.</text>
</comment>
<proteinExistence type="inferred from homology"/>
<dbReference type="GO" id="GO:0015293">
    <property type="term" value="F:symporter activity"/>
    <property type="evidence" value="ECO:0007669"/>
    <property type="project" value="InterPro"/>
</dbReference>
<accession>A0A9D1E3V5</accession>
<name>A0A9D1E3V5_9BACT</name>
<feature type="transmembrane region" description="Helical" evidence="2">
    <location>
        <begin position="160"/>
        <end position="184"/>
    </location>
</feature>
<dbReference type="GO" id="GO:0005886">
    <property type="term" value="C:plasma membrane"/>
    <property type="evidence" value="ECO:0007669"/>
    <property type="project" value="TreeGrafter"/>
</dbReference>
<feature type="transmembrane region" description="Helical" evidence="2">
    <location>
        <begin position="546"/>
        <end position="566"/>
    </location>
</feature>
<dbReference type="EMBL" id="DVHL01000016">
    <property type="protein sequence ID" value="HIR65609.1"/>
    <property type="molecule type" value="Genomic_DNA"/>
</dbReference>
<feature type="transmembrane region" description="Helical" evidence="2">
    <location>
        <begin position="190"/>
        <end position="213"/>
    </location>
</feature>
<dbReference type="Pfam" id="PF13347">
    <property type="entry name" value="MFS_2"/>
    <property type="match status" value="1"/>
</dbReference>
<feature type="transmembrane region" description="Helical" evidence="2">
    <location>
        <begin position="392"/>
        <end position="411"/>
    </location>
</feature>
<dbReference type="Gene3D" id="1.20.1250.20">
    <property type="entry name" value="MFS general substrate transporter like domains"/>
    <property type="match status" value="2"/>
</dbReference>
<dbReference type="GO" id="GO:0008643">
    <property type="term" value="P:carbohydrate transport"/>
    <property type="evidence" value="ECO:0007669"/>
    <property type="project" value="InterPro"/>
</dbReference>
<sequence>MEKVLKTEITAEDRQFNINKWLFGVSGIGRDMSYQLIASFLLTYIQFGMTLSIVQFTTISLLIGIAGRIWDAINDPMMGAIIEGTHMKFGKFRPWIVIGAVLTGTIIIVMFNVQNLEGWSFVVFMAVMYLLWESAFTMNDIGYWSMLASLSSKKEQRNSATMLTVVFAGLGAFIAQGGISFLYPGNVRQAFRWISIGVAVIFMVMQTVMVLFIRERPRAQMEVNEKVSLKQMWNTIRKNDQVLWMTLSMLFYNIGSSLLVGLAYNLYYLEIGYDGNAIVFIAIFGVFNIGSQVFYPKLAQKLGRKKLQLISIIIACVGYLGIALLGWTSVLPFNLITLSIFGVFVFVGQALFYMASIINMTNCVEYNEYKRGERNEAVVSTLRPFMAKFADALKYGIITLVLTVSMVYGLSQNISTLEVQKGHFDRLETTAQQIEYVDKVTDYLVLVQQDGADLEELTTAMQSDGILKGKQLDARYLSALGDVAIMQKTEDGSTVFVGFVRDMTQNVPMDENKNYTMVISGTDADGVPFNAANDNFKDDGDISMRLWIRIAVTIVPAVFLLLSLLVQNKKFIIDEKYYDMMLEEIEKRKNASAQQNEQ</sequence>
<evidence type="ECO:0000256" key="2">
    <source>
        <dbReference type="SAM" id="Phobius"/>
    </source>
</evidence>
<protein>
    <submittedName>
        <fullName evidence="3">MFS transporter</fullName>
    </submittedName>
</protein>
<feature type="transmembrane region" description="Helical" evidence="2">
    <location>
        <begin position="242"/>
        <end position="264"/>
    </location>
</feature>
<evidence type="ECO:0000256" key="1">
    <source>
        <dbReference type="ARBA" id="ARBA00009617"/>
    </source>
</evidence>
<dbReference type="Proteomes" id="UP000824200">
    <property type="component" value="Unassembled WGS sequence"/>
</dbReference>
<evidence type="ECO:0000313" key="4">
    <source>
        <dbReference type="Proteomes" id="UP000824200"/>
    </source>
</evidence>
<feature type="transmembrane region" description="Helical" evidence="2">
    <location>
        <begin position="119"/>
        <end position="139"/>
    </location>
</feature>
<dbReference type="SUPFAM" id="SSF103473">
    <property type="entry name" value="MFS general substrate transporter"/>
    <property type="match status" value="1"/>
</dbReference>
<dbReference type="InterPro" id="IPR036259">
    <property type="entry name" value="MFS_trans_sf"/>
</dbReference>